<proteinExistence type="predicted"/>
<organism evidence="2 3">
    <name type="scientific">Paenibacillus polymyxa</name>
    <name type="common">Bacillus polymyxa</name>
    <dbReference type="NCBI Taxonomy" id="1406"/>
    <lineage>
        <taxon>Bacteria</taxon>
        <taxon>Bacillati</taxon>
        <taxon>Bacillota</taxon>
        <taxon>Bacilli</taxon>
        <taxon>Bacillales</taxon>
        <taxon>Paenibacillaceae</taxon>
        <taxon>Paenibacillus</taxon>
    </lineage>
</organism>
<feature type="transmembrane region" description="Helical" evidence="1">
    <location>
        <begin position="5"/>
        <end position="22"/>
    </location>
</feature>
<dbReference type="InterPro" id="IPR045691">
    <property type="entry name" value="DUF6056"/>
</dbReference>
<name>A0A8I1IRG0_PAEPO</name>
<evidence type="ECO:0000313" key="2">
    <source>
        <dbReference type="EMBL" id="MBM0633262.1"/>
    </source>
</evidence>
<feature type="transmembrane region" description="Helical" evidence="1">
    <location>
        <begin position="303"/>
        <end position="324"/>
    </location>
</feature>
<dbReference type="Proteomes" id="UP000650605">
    <property type="component" value="Unassembled WGS sequence"/>
</dbReference>
<feature type="transmembrane region" description="Helical" evidence="1">
    <location>
        <begin position="114"/>
        <end position="131"/>
    </location>
</feature>
<keyword evidence="1" id="KW-1133">Transmembrane helix</keyword>
<reference evidence="2" key="1">
    <citation type="submission" date="2020-12" db="EMBL/GenBank/DDBJ databases">
        <title>Paenibacillus polymyxa LMG 27872: a double-edged sword.</title>
        <authorList>
            <person name="Langendries S."/>
            <person name="Garcia Mendez S."/>
            <person name="Beirinckx S."/>
            <person name="Viaene T."/>
            <person name="Baeyen S."/>
            <person name="Goeminne G."/>
            <person name="Willems A."/>
            <person name="Debode J."/>
            <person name="Goormachtig S."/>
        </authorList>
    </citation>
    <scope>NUCLEOTIDE SEQUENCE</scope>
    <source>
        <strain evidence="2">LMG 27872</strain>
    </source>
</reference>
<feature type="transmembrane region" description="Helical" evidence="1">
    <location>
        <begin position="356"/>
        <end position="376"/>
    </location>
</feature>
<sequence length="723" mass="82837">MSKKYVWVSGITGILLLAYFYALNVMEPLFADDFAYSFIFATDTKVTSLLDIFQSLHVHYFTWGGRLVAHFFGQLFLLLGKPIFNIMNAIMMVLLIGTILCFVRLRMMNRVQDVGSLLAVVILCWFGLPNFGETSIWLIGSVNYLWTTVFIMLFLFPYRYLAVEKPMLKDNYLIGVCMALLGFLAGMTNENTGSIACMLVAILYVYLKWIKSKKLPNWFYTGGIGVFLGFATMIVAPGNNKRSEAINYHAPLLQRLKDYAHNLEGALIEQKYLLLVLAILLVINIFALIYFKAWKLKKENVYFAILFMFAGFMSFFIMIASPIFPIRASYGGAAFLIVACLFLIENLNIELKFSRVQAAIVVVFTVVMLISMFSAFKGYVQLNRENTARIATVNENKNKNNYDIILPLFTDGNRYVFVRDIEDQQFAYYFNKYYGLSSVIAEDQAVLDALENKDTLYGLPSILDHKNFYFYKSITINDIKLIKEDNKEYLLFIFRNDTNVNDMSNLRFFINAFPLNNDISLLQEDRQKFGYDNWDMAPVAKKINGTTFFVREINGNLGNYQNVEMGFYSVADGRKGNVLGLNKEELAGKIEPSHDIKTSGKALMKEPFKLSDNITMDEFKLNQFSPEELQVITRLAISDYQMLHGMYLFIHAYPADSEINNLPAERVKFGYANWDFELGAATQDGFWTHTAKSRIRSFKKIDIGLYNEKGNIGKVLTLYDVQL</sequence>
<keyword evidence="1" id="KW-0472">Membrane</keyword>
<dbReference type="Pfam" id="PF19528">
    <property type="entry name" value="DUF6056"/>
    <property type="match status" value="1"/>
</dbReference>
<keyword evidence="1" id="KW-0812">Transmembrane</keyword>
<feature type="transmembrane region" description="Helical" evidence="1">
    <location>
        <begin position="330"/>
        <end position="349"/>
    </location>
</feature>
<evidence type="ECO:0000256" key="1">
    <source>
        <dbReference type="SAM" id="Phobius"/>
    </source>
</evidence>
<feature type="transmembrane region" description="Helical" evidence="1">
    <location>
        <begin position="217"/>
        <end position="236"/>
    </location>
</feature>
<feature type="transmembrane region" description="Helical" evidence="1">
    <location>
        <begin position="193"/>
        <end position="210"/>
    </location>
</feature>
<comment type="caution">
    <text evidence="2">The sequence shown here is derived from an EMBL/GenBank/DDBJ whole genome shotgun (WGS) entry which is preliminary data.</text>
</comment>
<feature type="transmembrane region" description="Helical" evidence="1">
    <location>
        <begin position="83"/>
        <end position="102"/>
    </location>
</feature>
<evidence type="ECO:0000313" key="3">
    <source>
        <dbReference type="Proteomes" id="UP000650605"/>
    </source>
</evidence>
<gene>
    <name evidence="2" type="ORF">JDW19_08975</name>
</gene>
<dbReference type="EMBL" id="JAEHFQ010000004">
    <property type="protein sequence ID" value="MBM0633262.1"/>
    <property type="molecule type" value="Genomic_DNA"/>
</dbReference>
<feature type="transmembrane region" description="Helical" evidence="1">
    <location>
        <begin position="170"/>
        <end position="187"/>
    </location>
</feature>
<dbReference type="RefSeq" id="WP_165146341.1">
    <property type="nucleotide sequence ID" value="NZ_JAEHFQ010000004.1"/>
</dbReference>
<protein>
    <submittedName>
        <fullName evidence="2">Uncharacterized protein</fullName>
    </submittedName>
</protein>
<accession>A0A8I1IRG0</accession>
<dbReference type="AlphaFoldDB" id="A0A8I1IRG0"/>
<feature type="transmembrane region" description="Helical" evidence="1">
    <location>
        <begin position="272"/>
        <end position="291"/>
    </location>
</feature>
<feature type="transmembrane region" description="Helical" evidence="1">
    <location>
        <begin position="137"/>
        <end position="158"/>
    </location>
</feature>